<comment type="caution">
    <text evidence="1">The sequence shown here is derived from an EMBL/GenBank/DDBJ whole genome shotgun (WGS) entry which is preliminary data.</text>
</comment>
<dbReference type="Proteomes" id="UP000818323">
    <property type="component" value="Unassembled WGS sequence"/>
</dbReference>
<proteinExistence type="predicted"/>
<protein>
    <submittedName>
        <fullName evidence="1">Uncharacterized protein</fullName>
    </submittedName>
</protein>
<sequence>MAVRLPQSLSTGLQRETGWTVLDYEIREQKAHALGTLGQQVDQALAALRNFDAETPGENRGDRRRDLVDAAAERVWAFMIQRELCGLRDWDAVVKHHGIPREVLNRVGGARRRP</sequence>
<organism evidence="1 2">
    <name type="scientific">Microvirga arsenatis</name>
    <dbReference type="NCBI Taxonomy" id="2692265"/>
    <lineage>
        <taxon>Bacteria</taxon>
        <taxon>Pseudomonadati</taxon>
        <taxon>Pseudomonadota</taxon>
        <taxon>Alphaproteobacteria</taxon>
        <taxon>Hyphomicrobiales</taxon>
        <taxon>Methylobacteriaceae</taxon>
        <taxon>Microvirga</taxon>
    </lineage>
</organism>
<name>A0ABW9YSB9_9HYPH</name>
<dbReference type="RefSeq" id="WP_161721668.1">
    <property type="nucleotide sequence ID" value="NZ_JAAAXI010000002.1"/>
</dbReference>
<dbReference type="Pfam" id="PF20370">
    <property type="entry name" value="DUF6665"/>
    <property type="match status" value="1"/>
</dbReference>
<reference evidence="1 2" key="1">
    <citation type="submission" date="2020-01" db="EMBL/GenBank/DDBJ databases">
        <title>Microvirga sp. nov., an arsenate reduction bacterium isolated from Tibet hotspring sediments.</title>
        <authorList>
            <person name="Yuan C.-G."/>
        </authorList>
    </citation>
    <scope>NUCLEOTIDE SEQUENCE [LARGE SCALE GENOMIC DNA]</scope>
    <source>
        <strain evidence="1 2">SYSU G3D203</strain>
    </source>
</reference>
<evidence type="ECO:0000313" key="2">
    <source>
        <dbReference type="Proteomes" id="UP000818323"/>
    </source>
</evidence>
<gene>
    <name evidence="1" type="ORF">GR303_01690</name>
</gene>
<keyword evidence="2" id="KW-1185">Reference proteome</keyword>
<evidence type="ECO:0000313" key="1">
    <source>
        <dbReference type="EMBL" id="NBJ23071.1"/>
    </source>
</evidence>
<dbReference type="InterPro" id="IPR046606">
    <property type="entry name" value="DUF6665"/>
</dbReference>
<dbReference type="EMBL" id="JAAAXJ010000001">
    <property type="protein sequence ID" value="NBJ23071.1"/>
    <property type="molecule type" value="Genomic_DNA"/>
</dbReference>
<accession>A0ABW9YSB9</accession>